<evidence type="ECO:0000313" key="2">
    <source>
        <dbReference type="Proteomes" id="UP000053060"/>
    </source>
</evidence>
<gene>
    <name evidence="1" type="ORF">Z045_21230</name>
</gene>
<reference evidence="1 2" key="2">
    <citation type="journal article" date="2016" name="Genome Announc.">
        <title>Draft Genome Sequence of a Versatile Hydrocarbon-Degrading Bacterium, Rhodococcus pyridinivorans Strain KG-16, Collected from Oil Fields in India.</title>
        <authorList>
            <person name="Aggarwal R.K."/>
            <person name="Dawar C."/>
            <person name="Phanindranath R."/>
            <person name="Mutnuri L."/>
            <person name="Dayal A.M."/>
        </authorList>
    </citation>
    <scope>NUCLEOTIDE SEQUENCE [LARGE SCALE GENOMIC DNA]</scope>
    <source>
        <strain evidence="1 2">KG-16</strain>
    </source>
</reference>
<reference evidence="2" key="1">
    <citation type="submission" date="2015-01" db="EMBL/GenBank/DDBJ databases">
        <title>Draft genome sequence of Rhodococcus pyridinivorans strain KG-16, a hydrocarbon-degrading bacterium.</title>
        <authorList>
            <person name="Aggarwal R.K."/>
            <person name="Dawar C."/>
        </authorList>
    </citation>
    <scope>NUCLEOTIDE SEQUENCE [LARGE SCALE GENOMIC DNA]</scope>
    <source>
        <strain evidence="2">KG-16</strain>
    </source>
</reference>
<dbReference type="PATRIC" id="fig|1441730.3.peg.4445"/>
<dbReference type="Proteomes" id="UP000053060">
    <property type="component" value="Unassembled WGS sequence"/>
</dbReference>
<dbReference type="RefSeq" id="WP_060653730.1">
    <property type="nucleotide sequence ID" value="NZ_AZXY01000012.1"/>
</dbReference>
<comment type="caution">
    <text evidence="1">The sequence shown here is derived from an EMBL/GenBank/DDBJ whole genome shotgun (WGS) entry which is preliminary data.</text>
</comment>
<organism evidence="1 2">
    <name type="scientific">Rhodococcus pyridinivorans KG-16</name>
    <dbReference type="NCBI Taxonomy" id="1441730"/>
    <lineage>
        <taxon>Bacteria</taxon>
        <taxon>Bacillati</taxon>
        <taxon>Actinomycetota</taxon>
        <taxon>Actinomycetes</taxon>
        <taxon>Mycobacteriales</taxon>
        <taxon>Nocardiaceae</taxon>
        <taxon>Rhodococcus</taxon>
    </lineage>
</organism>
<sequence>MTTMRIDDGTLRVRLTTFEKIAGLIGNVDVPLTSIRKVEAHQDGLSAVRGIRAPGLGLPRVRNIGSWRGPGRNDLVSVRRGQPALRIELEGHKRTALVLGADDAEQWAHKLRTAASC</sequence>
<evidence type="ECO:0008006" key="3">
    <source>
        <dbReference type="Google" id="ProtNLM"/>
    </source>
</evidence>
<dbReference type="EMBL" id="AZXY01000012">
    <property type="protein sequence ID" value="KSZ56929.1"/>
    <property type="molecule type" value="Genomic_DNA"/>
</dbReference>
<dbReference type="AlphaFoldDB" id="A0A0V9UG36"/>
<accession>A0A0V9UG36</accession>
<proteinExistence type="predicted"/>
<evidence type="ECO:0000313" key="1">
    <source>
        <dbReference type="EMBL" id="KSZ56929.1"/>
    </source>
</evidence>
<protein>
    <recommendedName>
        <fullName evidence="3">Bacterial Pleckstrin homology domain-containing protein</fullName>
    </recommendedName>
</protein>
<name>A0A0V9UG36_9NOCA</name>